<keyword evidence="1" id="KW-1133">Transmembrane helix</keyword>
<name>A0A7C2YYN7_9CREN</name>
<evidence type="ECO:0000256" key="1">
    <source>
        <dbReference type="SAM" id="Phobius"/>
    </source>
</evidence>
<dbReference type="EMBL" id="DSFE01000074">
    <property type="protein sequence ID" value="HEU97875.1"/>
    <property type="molecule type" value="Genomic_DNA"/>
</dbReference>
<keyword evidence="1" id="KW-0812">Transmembrane</keyword>
<organism evidence="2">
    <name type="scientific">Fervidicoccus fontis</name>
    <dbReference type="NCBI Taxonomy" id="683846"/>
    <lineage>
        <taxon>Archaea</taxon>
        <taxon>Thermoproteota</taxon>
        <taxon>Thermoprotei</taxon>
        <taxon>Fervidicoccales</taxon>
        <taxon>Fervidicoccaceae</taxon>
        <taxon>Fervidicoccus</taxon>
    </lineage>
</organism>
<dbReference type="Pfam" id="PF01209">
    <property type="entry name" value="Ubie_methyltran"/>
    <property type="match status" value="1"/>
</dbReference>
<dbReference type="Gene3D" id="3.40.50.150">
    <property type="entry name" value="Vaccinia Virus protein VP39"/>
    <property type="match status" value="1"/>
</dbReference>
<protein>
    <submittedName>
        <fullName evidence="2">Methyltransferase domain-containing protein</fullName>
    </submittedName>
</protein>
<feature type="transmembrane region" description="Helical" evidence="1">
    <location>
        <begin position="226"/>
        <end position="251"/>
    </location>
</feature>
<evidence type="ECO:0000313" key="2">
    <source>
        <dbReference type="EMBL" id="HEU97875.1"/>
    </source>
</evidence>
<feature type="transmembrane region" description="Helical" evidence="1">
    <location>
        <begin position="186"/>
        <end position="206"/>
    </location>
</feature>
<dbReference type="PANTHER" id="PTHR43591">
    <property type="entry name" value="METHYLTRANSFERASE"/>
    <property type="match status" value="1"/>
</dbReference>
<dbReference type="InterPro" id="IPR029063">
    <property type="entry name" value="SAM-dependent_MTases_sf"/>
</dbReference>
<dbReference type="GO" id="GO:0008168">
    <property type="term" value="F:methyltransferase activity"/>
    <property type="evidence" value="ECO:0007669"/>
    <property type="project" value="UniProtKB-KW"/>
</dbReference>
<proteinExistence type="predicted"/>
<keyword evidence="2" id="KW-0489">Methyltransferase</keyword>
<sequence length="257" mass="28785">MHIEEVALSDRERFRYGDLSFWERIEKTLEGLTDVYEAANLIMSMGSIKYVRRVFGGIVRDIFKSKGSFILDAGCGPGTSISILLESTEKSTCIVGLDPIEAMLLKSKENFGGEDRVELVRGVFETLPFREGSIIGAVYSFSFRDAIDYIKSALELRRILKVGGTAVILDLGKPRSRRILAKVLEGPYMTFLPALAGAVLLGWEGVKRYLELRRTYLRFPETPKLYILFFKLFGKVKSLYALGGAVFILIADKLNSS</sequence>
<accession>A0A7C2YYN7</accession>
<gene>
    <name evidence="2" type="ORF">ENO36_03350</name>
</gene>
<reference evidence="2" key="1">
    <citation type="journal article" date="2020" name="mSystems">
        <title>Genome- and Community-Level Interaction Insights into Carbon Utilization and Element Cycling Functions of Hydrothermarchaeota in Hydrothermal Sediment.</title>
        <authorList>
            <person name="Zhou Z."/>
            <person name="Liu Y."/>
            <person name="Xu W."/>
            <person name="Pan J."/>
            <person name="Luo Z.H."/>
            <person name="Li M."/>
        </authorList>
    </citation>
    <scope>NUCLEOTIDE SEQUENCE [LARGE SCALE GENOMIC DNA]</scope>
    <source>
        <strain evidence="2">SpSt-1259</strain>
    </source>
</reference>
<dbReference type="AlphaFoldDB" id="A0A7C2YYN7"/>
<keyword evidence="1" id="KW-0472">Membrane</keyword>
<dbReference type="GO" id="GO:0032259">
    <property type="term" value="P:methylation"/>
    <property type="evidence" value="ECO:0007669"/>
    <property type="project" value="UniProtKB-KW"/>
</dbReference>
<keyword evidence="2" id="KW-0808">Transferase</keyword>
<dbReference type="CDD" id="cd02440">
    <property type="entry name" value="AdoMet_MTases"/>
    <property type="match status" value="1"/>
</dbReference>
<dbReference type="SUPFAM" id="SSF53335">
    <property type="entry name" value="S-adenosyl-L-methionine-dependent methyltransferases"/>
    <property type="match status" value="1"/>
</dbReference>
<dbReference type="Proteomes" id="UP000885664">
    <property type="component" value="Unassembled WGS sequence"/>
</dbReference>
<comment type="caution">
    <text evidence="2">The sequence shown here is derived from an EMBL/GenBank/DDBJ whole genome shotgun (WGS) entry which is preliminary data.</text>
</comment>